<feature type="transmembrane region" description="Helical" evidence="1">
    <location>
        <begin position="270"/>
        <end position="290"/>
    </location>
</feature>
<feature type="domain" description="GGDEF" evidence="2">
    <location>
        <begin position="344"/>
        <end position="476"/>
    </location>
</feature>
<dbReference type="CDD" id="cd01949">
    <property type="entry name" value="GGDEF"/>
    <property type="match status" value="1"/>
</dbReference>
<dbReference type="Pfam" id="PF00990">
    <property type="entry name" value="GGDEF"/>
    <property type="match status" value="1"/>
</dbReference>
<keyword evidence="1" id="KW-1133">Transmembrane helix</keyword>
<proteinExistence type="predicted"/>
<keyword evidence="4" id="KW-1185">Reference proteome</keyword>
<dbReference type="SUPFAM" id="SSF55073">
    <property type="entry name" value="Nucleotide cyclase"/>
    <property type="match status" value="1"/>
</dbReference>
<feature type="transmembrane region" description="Helical" evidence="1">
    <location>
        <begin position="22"/>
        <end position="41"/>
    </location>
</feature>
<dbReference type="PANTHER" id="PTHR46663:SF2">
    <property type="entry name" value="GGDEF DOMAIN-CONTAINING PROTEIN"/>
    <property type="match status" value="1"/>
</dbReference>
<feature type="transmembrane region" description="Helical" evidence="1">
    <location>
        <begin position="114"/>
        <end position="131"/>
    </location>
</feature>
<comment type="caution">
    <text evidence="3">The sequence shown here is derived from an EMBL/GenBank/DDBJ whole genome shotgun (WGS) entry which is preliminary data.</text>
</comment>
<feature type="transmembrane region" description="Helical" evidence="1">
    <location>
        <begin position="143"/>
        <end position="165"/>
    </location>
</feature>
<accession>A0ABQ4C1B2</accession>
<protein>
    <recommendedName>
        <fullName evidence="2">GGDEF domain-containing protein</fullName>
    </recommendedName>
</protein>
<dbReference type="InterPro" id="IPR043128">
    <property type="entry name" value="Rev_trsase/Diguanyl_cyclase"/>
</dbReference>
<dbReference type="Gene3D" id="3.30.70.270">
    <property type="match status" value="1"/>
</dbReference>
<dbReference type="NCBIfam" id="TIGR00254">
    <property type="entry name" value="GGDEF"/>
    <property type="match status" value="1"/>
</dbReference>
<dbReference type="SMART" id="SM00267">
    <property type="entry name" value="GGDEF"/>
    <property type="match status" value="1"/>
</dbReference>
<sequence length="494" mass="51259">MWLLLLIGAGLAGAVLGTGSLLLSAITAIAATAVLVVVLLVKRPAVPAAWWLLAGCSGIISYARLSYATQRAGTTATHGVGSGDIRAWIVYAALGGALILFTGRAREFDLEDTLDALIVGLGAFVILWVFLFSDHSPTAGEAVSVTVIRPIAAAVLLGLLTRLLFQVSPRTPAMLMVSAATLAVIVGSVAYALPSRLSNTGILFPVFSVLVAAAALHPSSVLKPGRRIRDPSRLGVARMTLFAFLTLLGPLAWVLAIIPSAYNPVSISDLGLPIIAAALISLLLLWRLGLIASFARRRSRELEGLQVELAHQAAHDPLTGLANRTVLLDKLDALCGHDARRDGRGAALLLLDLDGFKAVNDSLGHPAGDAVLLEVGRRLGAVAPSASTVVRLGGDEFAVLLPDTGANGAAAVAEQARVRLSQPFPTAYGTVTIGTSIGIKADAQASHDTSEALRDADLALYAAKAAGRNRLMVFAPALRGGPADQRSTGQPVDQ</sequence>
<feature type="transmembrane region" description="Helical" evidence="1">
    <location>
        <begin position="85"/>
        <end position="102"/>
    </location>
</feature>
<evidence type="ECO:0000313" key="3">
    <source>
        <dbReference type="EMBL" id="GIF56549.1"/>
    </source>
</evidence>
<dbReference type="PROSITE" id="PS50887">
    <property type="entry name" value="GGDEF"/>
    <property type="match status" value="1"/>
</dbReference>
<evidence type="ECO:0000313" key="4">
    <source>
        <dbReference type="Proteomes" id="UP000624325"/>
    </source>
</evidence>
<dbReference type="EMBL" id="BONC01000015">
    <property type="protein sequence ID" value="GIF56549.1"/>
    <property type="molecule type" value="Genomic_DNA"/>
</dbReference>
<dbReference type="PANTHER" id="PTHR46663">
    <property type="entry name" value="DIGUANYLATE CYCLASE DGCT-RELATED"/>
    <property type="match status" value="1"/>
</dbReference>
<evidence type="ECO:0000259" key="2">
    <source>
        <dbReference type="PROSITE" id="PS50887"/>
    </source>
</evidence>
<feature type="transmembrane region" description="Helical" evidence="1">
    <location>
        <begin position="199"/>
        <end position="216"/>
    </location>
</feature>
<feature type="transmembrane region" description="Helical" evidence="1">
    <location>
        <begin position="236"/>
        <end position="258"/>
    </location>
</feature>
<gene>
    <name evidence="3" type="ORF">Air01nite_26440</name>
</gene>
<name>A0ABQ4C1B2_9ACTN</name>
<feature type="transmembrane region" description="Helical" evidence="1">
    <location>
        <begin position="172"/>
        <end position="193"/>
    </location>
</feature>
<organism evidence="3 4">
    <name type="scientific">Asanoa iriomotensis</name>
    <dbReference type="NCBI Taxonomy" id="234613"/>
    <lineage>
        <taxon>Bacteria</taxon>
        <taxon>Bacillati</taxon>
        <taxon>Actinomycetota</taxon>
        <taxon>Actinomycetes</taxon>
        <taxon>Micromonosporales</taxon>
        <taxon>Micromonosporaceae</taxon>
        <taxon>Asanoa</taxon>
    </lineage>
</organism>
<feature type="transmembrane region" description="Helical" evidence="1">
    <location>
        <begin position="48"/>
        <end position="65"/>
    </location>
</feature>
<evidence type="ECO:0000256" key="1">
    <source>
        <dbReference type="SAM" id="Phobius"/>
    </source>
</evidence>
<keyword evidence="1" id="KW-0812">Transmembrane</keyword>
<dbReference type="InterPro" id="IPR052163">
    <property type="entry name" value="DGC-Regulatory_Protein"/>
</dbReference>
<keyword evidence="1" id="KW-0472">Membrane</keyword>
<dbReference type="InterPro" id="IPR029787">
    <property type="entry name" value="Nucleotide_cyclase"/>
</dbReference>
<reference evidence="3 4" key="1">
    <citation type="submission" date="2021-01" db="EMBL/GenBank/DDBJ databases">
        <title>Whole genome shotgun sequence of Asanoa iriomotensis NBRC 100142.</title>
        <authorList>
            <person name="Komaki H."/>
            <person name="Tamura T."/>
        </authorList>
    </citation>
    <scope>NUCLEOTIDE SEQUENCE [LARGE SCALE GENOMIC DNA]</scope>
    <source>
        <strain evidence="3 4">NBRC 100142</strain>
    </source>
</reference>
<dbReference type="Proteomes" id="UP000624325">
    <property type="component" value="Unassembled WGS sequence"/>
</dbReference>
<dbReference type="InterPro" id="IPR000160">
    <property type="entry name" value="GGDEF_dom"/>
</dbReference>